<keyword evidence="1" id="KW-0479">Metal-binding</keyword>
<gene>
    <name evidence="3" type="ORF">LIER_37293</name>
</gene>
<organism evidence="3 4">
    <name type="scientific">Lithospermum erythrorhizon</name>
    <name type="common">Purple gromwell</name>
    <name type="synonym">Lithospermum officinale var. erythrorhizon</name>
    <dbReference type="NCBI Taxonomy" id="34254"/>
    <lineage>
        <taxon>Eukaryota</taxon>
        <taxon>Viridiplantae</taxon>
        <taxon>Streptophyta</taxon>
        <taxon>Embryophyta</taxon>
        <taxon>Tracheophyta</taxon>
        <taxon>Spermatophyta</taxon>
        <taxon>Magnoliopsida</taxon>
        <taxon>eudicotyledons</taxon>
        <taxon>Gunneridae</taxon>
        <taxon>Pentapetalae</taxon>
        <taxon>asterids</taxon>
        <taxon>lamiids</taxon>
        <taxon>Boraginales</taxon>
        <taxon>Boraginaceae</taxon>
        <taxon>Boraginoideae</taxon>
        <taxon>Lithospermeae</taxon>
        <taxon>Lithospermum</taxon>
    </lineage>
</organism>
<keyword evidence="4" id="KW-1185">Reference proteome</keyword>
<evidence type="ECO:0000259" key="2">
    <source>
        <dbReference type="PROSITE" id="PS50158"/>
    </source>
</evidence>
<name>A0AAV3PJL0_LITER</name>
<evidence type="ECO:0000256" key="1">
    <source>
        <dbReference type="PROSITE-ProRule" id="PRU00047"/>
    </source>
</evidence>
<accession>A0AAV3PJL0</accession>
<keyword evidence="1" id="KW-0862">Zinc</keyword>
<proteinExistence type="predicted"/>
<sequence length="204" mass="23234">MLVQAKSKLERKHICKCYHCGIKGHIAPYCYKIYGKGRSKYFLPKMQWVTKESILGSVVFTSLKATAWEGWYFDSRFSRHMTGNKSYLTKIEKMKGDCVTFGGGEKGRITRKGYLSVVGLPELENVLLVDGLTVNLISISQLGDEGLKVAFIKETCEFNDNSNRIIMKSTRSQDNYYLWTPHSRALSCRTEEKCGNMEPEVGPY</sequence>
<dbReference type="AlphaFoldDB" id="A0AAV3PJL0"/>
<reference evidence="3 4" key="1">
    <citation type="submission" date="2024-01" db="EMBL/GenBank/DDBJ databases">
        <title>The complete chloroplast genome sequence of Lithospermum erythrorhizon: insights into the phylogenetic relationship among Boraginaceae species and the maternal lineages of purple gromwells.</title>
        <authorList>
            <person name="Okada T."/>
            <person name="Watanabe K."/>
        </authorList>
    </citation>
    <scope>NUCLEOTIDE SEQUENCE [LARGE SCALE GENOMIC DNA]</scope>
</reference>
<protein>
    <recommendedName>
        <fullName evidence="2">CCHC-type domain-containing protein</fullName>
    </recommendedName>
</protein>
<dbReference type="GO" id="GO:0003676">
    <property type="term" value="F:nucleic acid binding"/>
    <property type="evidence" value="ECO:0007669"/>
    <property type="project" value="InterPro"/>
</dbReference>
<dbReference type="Proteomes" id="UP001454036">
    <property type="component" value="Unassembled WGS sequence"/>
</dbReference>
<dbReference type="GO" id="GO:0008270">
    <property type="term" value="F:zinc ion binding"/>
    <property type="evidence" value="ECO:0007669"/>
    <property type="project" value="UniProtKB-KW"/>
</dbReference>
<evidence type="ECO:0000313" key="4">
    <source>
        <dbReference type="Proteomes" id="UP001454036"/>
    </source>
</evidence>
<comment type="caution">
    <text evidence="3">The sequence shown here is derived from an EMBL/GenBank/DDBJ whole genome shotgun (WGS) entry which is preliminary data.</text>
</comment>
<dbReference type="InterPro" id="IPR001878">
    <property type="entry name" value="Znf_CCHC"/>
</dbReference>
<evidence type="ECO:0000313" key="3">
    <source>
        <dbReference type="EMBL" id="GAA0151455.1"/>
    </source>
</evidence>
<dbReference type="PROSITE" id="PS50158">
    <property type="entry name" value="ZF_CCHC"/>
    <property type="match status" value="1"/>
</dbReference>
<feature type="domain" description="CCHC-type" evidence="2">
    <location>
        <begin position="16"/>
        <end position="30"/>
    </location>
</feature>
<dbReference type="Pfam" id="PF22936">
    <property type="entry name" value="Pol_BBD"/>
    <property type="match status" value="1"/>
</dbReference>
<keyword evidence="1" id="KW-0863">Zinc-finger</keyword>
<dbReference type="EMBL" id="BAABME010017816">
    <property type="protein sequence ID" value="GAA0151455.1"/>
    <property type="molecule type" value="Genomic_DNA"/>
</dbReference>
<dbReference type="InterPro" id="IPR054722">
    <property type="entry name" value="PolX-like_BBD"/>
</dbReference>